<evidence type="ECO:0000313" key="1">
    <source>
        <dbReference type="EMBL" id="KAI4351411.1"/>
    </source>
</evidence>
<dbReference type="EMBL" id="CM039428">
    <property type="protein sequence ID" value="KAI4351411.1"/>
    <property type="molecule type" value="Genomic_DNA"/>
</dbReference>
<keyword evidence="2" id="KW-1185">Reference proteome</keyword>
<proteinExistence type="predicted"/>
<evidence type="ECO:0000313" key="2">
    <source>
        <dbReference type="Proteomes" id="UP000828941"/>
    </source>
</evidence>
<comment type="caution">
    <text evidence="1">The sequence shown here is derived from an EMBL/GenBank/DDBJ whole genome shotgun (WGS) entry which is preliminary data.</text>
</comment>
<sequence>MDLEAVKQRRMDELMTQHDMQIVEQEKDEEVVSRSIGDTEPFALEMNNNMCKETIELSTRCKNNSIMEDEVAIEPKERYEKLPCVAKDVRTYIEKERHAIGKGGDADALNSYFDRIQEQNSDFFYDIDLDEEFCVRNVFWVDPRSRATCASLGDVVTFDTTYLTNRYNMPFVAFTGVNHHGQSMLLGCGLLPSEDTKFFIWLFKSWLYCMVVAGEYEETTGFLRANLQDLKVKLENMAGSIKNSPLPTIESNCETPTRTSVIHSPKSVHRKGCPTSRRKVSIIEQVVK</sequence>
<organism evidence="1 2">
    <name type="scientific">Bauhinia variegata</name>
    <name type="common">Purple orchid tree</name>
    <name type="synonym">Phanera variegata</name>
    <dbReference type="NCBI Taxonomy" id="167791"/>
    <lineage>
        <taxon>Eukaryota</taxon>
        <taxon>Viridiplantae</taxon>
        <taxon>Streptophyta</taxon>
        <taxon>Embryophyta</taxon>
        <taxon>Tracheophyta</taxon>
        <taxon>Spermatophyta</taxon>
        <taxon>Magnoliopsida</taxon>
        <taxon>eudicotyledons</taxon>
        <taxon>Gunneridae</taxon>
        <taxon>Pentapetalae</taxon>
        <taxon>rosids</taxon>
        <taxon>fabids</taxon>
        <taxon>Fabales</taxon>
        <taxon>Fabaceae</taxon>
        <taxon>Cercidoideae</taxon>
        <taxon>Cercideae</taxon>
        <taxon>Bauhiniinae</taxon>
        <taxon>Bauhinia</taxon>
    </lineage>
</organism>
<dbReference type="Proteomes" id="UP000828941">
    <property type="component" value="Chromosome 3"/>
</dbReference>
<name>A0ACB9PSD7_BAUVA</name>
<reference evidence="1 2" key="1">
    <citation type="journal article" date="2022" name="DNA Res.">
        <title>Chromosomal-level genome assembly of the orchid tree Bauhinia variegata (Leguminosae; Cercidoideae) supports the allotetraploid origin hypothesis of Bauhinia.</title>
        <authorList>
            <person name="Zhong Y."/>
            <person name="Chen Y."/>
            <person name="Zheng D."/>
            <person name="Pang J."/>
            <person name="Liu Y."/>
            <person name="Luo S."/>
            <person name="Meng S."/>
            <person name="Qian L."/>
            <person name="Wei D."/>
            <person name="Dai S."/>
            <person name="Zhou R."/>
        </authorList>
    </citation>
    <scope>NUCLEOTIDE SEQUENCE [LARGE SCALE GENOMIC DNA]</scope>
    <source>
        <strain evidence="1">BV-YZ2020</strain>
    </source>
</reference>
<gene>
    <name evidence="1" type="ORF">L6164_005780</name>
</gene>
<protein>
    <submittedName>
        <fullName evidence="1">Uncharacterized protein</fullName>
    </submittedName>
</protein>
<accession>A0ACB9PSD7</accession>